<dbReference type="InterPro" id="IPR017587">
    <property type="entry name" value="YqeC"/>
</dbReference>
<proteinExistence type="predicted"/>
<dbReference type="Pfam" id="PF19842">
    <property type="entry name" value="YqeC"/>
    <property type="match status" value="1"/>
</dbReference>
<dbReference type="Proteomes" id="UP000723714">
    <property type="component" value="Unassembled WGS sequence"/>
</dbReference>
<sequence length="265" mass="29194">MIKKYIGSTTKEYTSLIEALDLEEGDFRTSDFEAFNPGTLPIERKNPVISVTGAGGKTTMITRLAWEYRKKHIPVIVTTTTHMKIEDAPWFVLESSMEAVMDVLSQEGVAWVGIPAEEGKMKAPPGWLFEQLLNCGCVVLIEADGAKRLPLKVPAEHEPVILKETTHVVYVCGLDAAGKPFQEVCFRPALAAEILHKSITDQVCPEDILNLAFCSKGGKKGVLPTMKYSVILNKADTWEREQTASKICSLAEMRGVTDILVTALK</sequence>
<evidence type="ECO:0000313" key="2">
    <source>
        <dbReference type="Proteomes" id="UP000723714"/>
    </source>
</evidence>
<keyword evidence="2" id="KW-1185">Reference proteome</keyword>
<protein>
    <submittedName>
        <fullName evidence="1">Selenium-dependent hydroxylase accessory protein YqeC</fullName>
    </submittedName>
</protein>
<gene>
    <name evidence="1" type="primary">yqeC</name>
    <name evidence="1" type="ORF">HGO97_017935</name>
</gene>
<accession>A0ABS6D7V9</accession>
<comment type="caution">
    <text evidence="1">The sequence shown here is derived from an EMBL/GenBank/DDBJ whole genome shotgun (WGS) entry which is preliminary data.</text>
</comment>
<name>A0ABS6D7V9_9FIRM</name>
<reference evidence="1 2" key="1">
    <citation type="submission" date="2021-06" db="EMBL/GenBank/DDBJ databases">
        <title>Faecalicatena sp. nov. isolated from porcine feces.</title>
        <authorList>
            <person name="Oh B.S."/>
            <person name="Lee J.H."/>
        </authorList>
    </citation>
    <scope>NUCLEOTIDE SEQUENCE [LARGE SCALE GENOMIC DNA]</scope>
    <source>
        <strain evidence="1 2">AGMB00832</strain>
    </source>
</reference>
<dbReference type="EMBL" id="JABACJ020000021">
    <property type="protein sequence ID" value="MBU3877687.1"/>
    <property type="molecule type" value="Genomic_DNA"/>
</dbReference>
<organism evidence="1 2">
    <name type="scientific">Faecalicatena faecalis</name>
    <dbReference type="NCBI Taxonomy" id="2726362"/>
    <lineage>
        <taxon>Bacteria</taxon>
        <taxon>Bacillati</taxon>
        <taxon>Bacillota</taxon>
        <taxon>Clostridia</taxon>
        <taxon>Lachnospirales</taxon>
        <taxon>Lachnospiraceae</taxon>
        <taxon>Faecalicatena</taxon>
    </lineage>
</organism>
<dbReference type="RefSeq" id="WP_216244306.1">
    <property type="nucleotide sequence ID" value="NZ_JABACJ020000021.1"/>
</dbReference>
<dbReference type="NCBIfam" id="TIGR03172">
    <property type="entry name" value="selenium cofactor biosynthesis protein YqeC"/>
    <property type="match status" value="1"/>
</dbReference>
<evidence type="ECO:0000313" key="1">
    <source>
        <dbReference type="EMBL" id="MBU3877687.1"/>
    </source>
</evidence>